<evidence type="ECO:0000313" key="2">
    <source>
        <dbReference type="EMBL" id="KAA0190315.1"/>
    </source>
</evidence>
<gene>
    <name evidence="2" type="ORF">FBUS_07854</name>
</gene>
<comment type="caution">
    <text evidence="2">The sequence shown here is derived from an EMBL/GenBank/DDBJ whole genome shotgun (WGS) entry which is preliminary data.</text>
</comment>
<evidence type="ECO:0000256" key="1">
    <source>
        <dbReference type="SAM" id="MobiDB-lite"/>
    </source>
</evidence>
<dbReference type="EMBL" id="LUCM01007200">
    <property type="protein sequence ID" value="KAA0190315.1"/>
    <property type="molecule type" value="Genomic_DNA"/>
</dbReference>
<dbReference type="Proteomes" id="UP000728185">
    <property type="component" value="Unassembled WGS sequence"/>
</dbReference>
<feature type="compositionally biased region" description="Polar residues" evidence="1">
    <location>
        <begin position="1"/>
        <end position="30"/>
    </location>
</feature>
<dbReference type="InterPro" id="IPR029033">
    <property type="entry name" value="His_PPase_superfam"/>
</dbReference>
<keyword evidence="3" id="KW-1185">Reference proteome</keyword>
<reference evidence="2" key="1">
    <citation type="submission" date="2019-05" db="EMBL/GenBank/DDBJ databases">
        <title>Annotation for the trematode Fasciolopsis buski.</title>
        <authorList>
            <person name="Choi Y.-J."/>
        </authorList>
    </citation>
    <scope>NUCLEOTIDE SEQUENCE</scope>
    <source>
        <strain evidence="2">HT</strain>
        <tissue evidence="2">Whole worm</tissue>
    </source>
</reference>
<dbReference type="OrthoDB" id="414418at2759"/>
<evidence type="ECO:0000313" key="3">
    <source>
        <dbReference type="Proteomes" id="UP000728185"/>
    </source>
</evidence>
<dbReference type="CDD" id="cd07067">
    <property type="entry name" value="HP_PGM_like"/>
    <property type="match status" value="1"/>
</dbReference>
<dbReference type="SUPFAM" id="SSF53254">
    <property type="entry name" value="Phosphoglycerate mutase-like"/>
    <property type="match status" value="1"/>
</dbReference>
<dbReference type="Pfam" id="PF00300">
    <property type="entry name" value="His_Phos_1"/>
    <property type="match status" value="1"/>
</dbReference>
<feature type="region of interest" description="Disordered" evidence="1">
    <location>
        <begin position="1"/>
        <end position="34"/>
    </location>
</feature>
<dbReference type="PANTHER" id="PTHR16469">
    <property type="entry name" value="UBIQUITIN-ASSOCIATED AND SH3 DOMAIN-CONTAINING BA-RELATED"/>
    <property type="match status" value="1"/>
</dbReference>
<dbReference type="Gene3D" id="3.40.50.1240">
    <property type="entry name" value="Phosphoglycerate mutase-like"/>
    <property type="match status" value="1"/>
</dbReference>
<name>A0A8E0RTA9_9TREM</name>
<dbReference type="InterPro" id="IPR051710">
    <property type="entry name" value="Phosphatase_SH3-domain"/>
</dbReference>
<proteinExistence type="predicted"/>
<dbReference type="InterPro" id="IPR013078">
    <property type="entry name" value="His_Pase_superF_clade-1"/>
</dbReference>
<accession>A0A8E0RTA9</accession>
<organism evidence="2 3">
    <name type="scientific">Fasciolopsis buskii</name>
    <dbReference type="NCBI Taxonomy" id="27845"/>
    <lineage>
        <taxon>Eukaryota</taxon>
        <taxon>Metazoa</taxon>
        <taxon>Spiralia</taxon>
        <taxon>Lophotrochozoa</taxon>
        <taxon>Platyhelminthes</taxon>
        <taxon>Trematoda</taxon>
        <taxon>Digenea</taxon>
        <taxon>Plagiorchiida</taxon>
        <taxon>Echinostomata</taxon>
        <taxon>Echinostomatoidea</taxon>
        <taxon>Fasciolidae</taxon>
        <taxon>Fasciolopsis</taxon>
    </lineage>
</organism>
<dbReference type="PANTHER" id="PTHR16469:SF27">
    <property type="entry name" value="UBIQUITIN-ASSOCIATED AND SH3 DOMAIN-CONTAINING BA-RELATED"/>
    <property type="match status" value="1"/>
</dbReference>
<dbReference type="AlphaFoldDB" id="A0A8E0RTA9"/>
<sequence>MLGNGQQDSSNTKCDTQTDAEPNPSSTLSSCPPGSISASLQSSIVSPSIAQPECAAGFTRTSNSLLLLPHPRPPTSLSDPSNCDMAISGSIVQPRQNSPNLSSPKSRVSVYFRPTNGPARGRQLFVMRHAERVDICFGRGWVTRYFDKKGVYRRSNLNLPAWLPPRADYLDYVLDSPITQVGLFVSAETGRALAEAGVQFTVCYSSPSLRCVQTACELLRAMGRPELLVRIEPHLFEWFGWYGNCAPRMMSPHDLRACGYQVDVTYRPLSSSADFDPEETISNYYERTGGLTKRILSQHKSKDVCILIVAHASSLDTCTHHLVHHGFRNCISSAEFHHRTSGVPYCGLVVAQENRRWSLVNPPIPNVCSYSPNPDFDWRQLLSPTLCGFPIK</sequence>
<protein>
    <submittedName>
        <fullName evidence="2">Ubiquitin-associated and SH3 domain-containing protein B</fullName>
    </submittedName>
</protein>